<feature type="domain" description="Rrn7/TAF1B C-terminal cyclin" evidence="14">
    <location>
        <begin position="322"/>
        <end position="417"/>
    </location>
</feature>
<evidence type="ECO:0000259" key="14">
    <source>
        <dbReference type="Pfam" id="PF20645"/>
    </source>
</evidence>
<comment type="similarity">
    <text evidence="2">Belongs to the RRN7/TAF1B family.</text>
</comment>
<evidence type="ECO:0000256" key="9">
    <source>
        <dbReference type="ARBA" id="ARBA00023163"/>
    </source>
</evidence>
<dbReference type="EMBL" id="GEZM01091224">
    <property type="protein sequence ID" value="JAV57003.1"/>
    <property type="molecule type" value="Transcribed_RNA"/>
</dbReference>
<protein>
    <recommendedName>
        <fullName evidence="3">TATA box-binding protein-associated factor RNA polymerase I subunit B</fullName>
    </recommendedName>
    <alternativeName>
        <fullName evidence="11">TATA box-binding protein-associated factor 1B</fullName>
    </alternativeName>
</protein>
<feature type="domain" description="RRN7-type" evidence="13">
    <location>
        <begin position="5"/>
        <end position="31"/>
    </location>
</feature>
<dbReference type="GO" id="GO:0008270">
    <property type="term" value="F:zinc ion binding"/>
    <property type="evidence" value="ECO:0007669"/>
    <property type="project" value="UniProtKB-KW"/>
</dbReference>
<feature type="region of interest" description="Disordered" evidence="12">
    <location>
        <begin position="137"/>
        <end position="165"/>
    </location>
</feature>
<evidence type="ECO:0000313" key="15">
    <source>
        <dbReference type="EMBL" id="JAV57003.1"/>
    </source>
</evidence>
<keyword evidence="4" id="KW-0479">Metal-binding</keyword>
<reference evidence="15" key="1">
    <citation type="journal article" date="2016" name="Sci. Rep.">
        <title>Molecular characterization of firefly nuptial gifts: a multi-omics approach sheds light on postcopulatory sexual selection.</title>
        <authorList>
            <person name="Al-Wathiqui N."/>
            <person name="Fallon T.R."/>
            <person name="South A."/>
            <person name="Weng J.K."/>
            <person name="Lewis S.M."/>
        </authorList>
    </citation>
    <scope>NUCLEOTIDE SEQUENCE</scope>
</reference>
<dbReference type="GO" id="GO:0001164">
    <property type="term" value="F:RNA polymerase I core promoter sequence-specific DNA binding"/>
    <property type="evidence" value="ECO:0007669"/>
    <property type="project" value="InterPro"/>
</dbReference>
<dbReference type="Pfam" id="PF11781">
    <property type="entry name" value="Zn_ribbon_RRN7"/>
    <property type="match status" value="1"/>
</dbReference>
<comment type="subcellular location">
    <subcellularLocation>
        <location evidence="1">Nucleus</location>
        <location evidence="1">Nucleolus</location>
    </subcellularLocation>
</comment>
<evidence type="ECO:0000256" key="10">
    <source>
        <dbReference type="ARBA" id="ARBA00023242"/>
    </source>
</evidence>
<dbReference type="PANTHER" id="PTHR31576">
    <property type="entry name" value="TATA BOX-BINDING PROTEIN-ASSOCIATED FACTOR RNA POLYMERASE I SUBUNIT B"/>
    <property type="match status" value="1"/>
</dbReference>
<keyword evidence="9" id="KW-0804">Transcription</keyword>
<dbReference type="InterPro" id="IPR048538">
    <property type="entry name" value="Rrn7_cyclin_C"/>
</dbReference>
<keyword evidence="8" id="KW-0238">DNA-binding</keyword>
<dbReference type="InterPro" id="IPR021752">
    <property type="entry name" value="TF_Rrn7_Zf"/>
</dbReference>
<organism evidence="15">
    <name type="scientific">Photinus pyralis</name>
    <name type="common">Common eastern firefly</name>
    <name type="synonym">Lampyris pyralis</name>
    <dbReference type="NCBI Taxonomy" id="7054"/>
    <lineage>
        <taxon>Eukaryota</taxon>
        <taxon>Metazoa</taxon>
        <taxon>Ecdysozoa</taxon>
        <taxon>Arthropoda</taxon>
        <taxon>Hexapoda</taxon>
        <taxon>Insecta</taxon>
        <taxon>Pterygota</taxon>
        <taxon>Neoptera</taxon>
        <taxon>Endopterygota</taxon>
        <taxon>Coleoptera</taxon>
        <taxon>Polyphaga</taxon>
        <taxon>Elateriformia</taxon>
        <taxon>Elateroidea</taxon>
        <taxon>Lampyridae</taxon>
        <taxon>Lampyrinae</taxon>
        <taxon>Photinus</taxon>
    </lineage>
</organism>
<keyword evidence="7" id="KW-0805">Transcription regulation</keyword>
<evidence type="ECO:0000256" key="8">
    <source>
        <dbReference type="ARBA" id="ARBA00023125"/>
    </source>
</evidence>
<name>A0A1Y1K6J4_PHOPY</name>
<evidence type="ECO:0000256" key="1">
    <source>
        <dbReference type="ARBA" id="ARBA00004604"/>
    </source>
</evidence>
<evidence type="ECO:0000256" key="2">
    <source>
        <dbReference type="ARBA" id="ARBA00006899"/>
    </source>
</evidence>
<dbReference type="PANTHER" id="PTHR31576:SF2">
    <property type="entry name" value="TATA BOX-BINDING PROTEIN-ASSOCIATED FACTOR RNA POLYMERASE I SUBUNIT B"/>
    <property type="match status" value="1"/>
</dbReference>
<evidence type="ECO:0000256" key="5">
    <source>
        <dbReference type="ARBA" id="ARBA00022771"/>
    </source>
</evidence>
<evidence type="ECO:0000256" key="11">
    <source>
        <dbReference type="ARBA" id="ARBA00032500"/>
    </source>
</evidence>
<keyword evidence="5" id="KW-0863">Zinc-finger</keyword>
<accession>A0A1Y1K6J4</accession>
<dbReference type="InterPro" id="IPR033599">
    <property type="entry name" value="TAF1B/Rrn7"/>
</dbReference>
<evidence type="ECO:0000256" key="3">
    <source>
        <dbReference type="ARBA" id="ARBA00018994"/>
    </source>
</evidence>
<evidence type="ECO:0000259" key="13">
    <source>
        <dbReference type="Pfam" id="PF11781"/>
    </source>
</evidence>
<dbReference type="Pfam" id="PF20645">
    <property type="entry name" value="Rrn7_cyclin_C"/>
    <property type="match status" value="1"/>
</dbReference>
<keyword evidence="10" id="KW-0539">Nucleus</keyword>
<evidence type="ECO:0000256" key="6">
    <source>
        <dbReference type="ARBA" id="ARBA00022833"/>
    </source>
</evidence>
<evidence type="ECO:0000256" key="4">
    <source>
        <dbReference type="ARBA" id="ARBA00022723"/>
    </source>
</evidence>
<proteinExistence type="inferred from homology"/>
<evidence type="ECO:0000256" key="12">
    <source>
        <dbReference type="SAM" id="MobiDB-lite"/>
    </source>
</evidence>
<dbReference type="GO" id="GO:0042790">
    <property type="term" value="P:nucleolar large rRNA transcription by RNA polymerase I"/>
    <property type="evidence" value="ECO:0007669"/>
    <property type="project" value="TreeGrafter"/>
</dbReference>
<keyword evidence="6" id="KW-0862">Zinc</keyword>
<dbReference type="AlphaFoldDB" id="A0A1Y1K6J4"/>
<sequence>MENEISCNVCGGISFHKDAGFYYCNECLTQSQEVREQVFDVHEDGDENSPPIKQKITKQRRSPKSVDRLTTWECYNYILRGLVEELIGLGADVNLRKTVHILWLMYLKELEVTGDLPKVGAVHSKLDAELVYGKLSKRKRKTSTRRSSPVDSFTNESLSQRTHSKDRHSYLLAQYNEISSTLPSDDLNQSLTSLRSPSAASSDSETRLQYSKLAKKELLKTMKAGHLKRHINDTNNEHTCHKGTYKNFTRSYVEGPAVLSRIKIYALLNLALLINKDNIQLGDLIRFIREGHLSFHYINHFYPEGYDNVQFNLKTWNDGKAYPSHSWMRSITAKLAHFLNVSANIPMQNLPQLCHRYCHELNLPDEVWGYCVNLLSHITPIMAFTKNCKIIPNYEGRVMSVIIFVLKLIFGLDNETERFFFQTC</sequence>
<feature type="region of interest" description="Disordered" evidence="12">
    <location>
        <begin position="42"/>
        <end position="61"/>
    </location>
</feature>
<dbReference type="GO" id="GO:0005668">
    <property type="term" value="C:RNA polymerase transcription factor SL1 complex"/>
    <property type="evidence" value="ECO:0007669"/>
    <property type="project" value="TreeGrafter"/>
</dbReference>
<dbReference type="GO" id="GO:0070860">
    <property type="term" value="C:RNA polymerase I core factor complex"/>
    <property type="evidence" value="ECO:0007669"/>
    <property type="project" value="InterPro"/>
</dbReference>
<evidence type="ECO:0000256" key="7">
    <source>
        <dbReference type="ARBA" id="ARBA00023015"/>
    </source>
</evidence>
<feature type="compositionally biased region" description="Polar residues" evidence="12">
    <location>
        <begin position="149"/>
        <end position="161"/>
    </location>
</feature>